<proteinExistence type="predicted"/>
<dbReference type="NCBIfam" id="TIGR02683">
    <property type="entry name" value="upstrm_HI1419"/>
    <property type="match status" value="1"/>
</dbReference>
<dbReference type="InterPro" id="IPR009241">
    <property type="entry name" value="HigB-like"/>
</dbReference>
<evidence type="ECO:0008006" key="3">
    <source>
        <dbReference type="Google" id="ProtNLM"/>
    </source>
</evidence>
<gene>
    <name evidence="1" type="ORF">A9309_02485</name>
</gene>
<accession>A0A1B8Q6B5</accession>
<dbReference type="InterPro" id="IPR035093">
    <property type="entry name" value="RelE/ParE_toxin_dom_sf"/>
</dbReference>
<dbReference type="OrthoDB" id="9800258at2"/>
<dbReference type="PIRSF" id="PIRSF028744">
    <property type="entry name" value="Addict_mod_HI1419"/>
    <property type="match status" value="1"/>
</dbReference>
<dbReference type="RefSeq" id="WP_065255652.1">
    <property type="nucleotide sequence ID" value="NZ_JARDJM010000015.1"/>
</dbReference>
<dbReference type="InterPro" id="IPR014056">
    <property type="entry name" value="TypeIITA-like_toxin_pred"/>
</dbReference>
<comment type="caution">
    <text evidence="1">The sequence shown here is derived from an EMBL/GenBank/DDBJ whole genome shotgun (WGS) entry which is preliminary data.</text>
</comment>
<dbReference type="EMBL" id="LZMS01000036">
    <property type="protein sequence ID" value="OBX65305.1"/>
    <property type="molecule type" value="Genomic_DNA"/>
</dbReference>
<dbReference type="AlphaFoldDB" id="A0A1B8Q6B5"/>
<organism evidence="1 2">
    <name type="scientific">Moraxella lacunata</name>
    <dbReference type="NCBI Taxonomy" id="477"/>
    <lineage>
        <taxon>Bacteria</taxon>
        <taxon>Pseudomonadati</taxon>
        <taxon>Pseudomonadota</taxon>
        <taxon>Gammaproteobacteria</taxon>
        <taxon>Moraxellales</taxon>
        <taxon>Moraxellaceae</taxon>
        <taxon>Moraxella</taxon>
    </lineage>
</organism>
<dbReference type="Pfam" id="PF05973">
    <property type="entry name" value="Gp49"/>
    <property type="match status" value="1"/>
</dbReference>
<name>A0A1B8Q6B5_MORLA</name>
<dbReference type="PANTHER" id="PTHR41791">
    <property type="entry name" value="SSL7039 PROTEIN"/>
    <property type="match status" value="1"/>
</dbReference>
<dbReference type="Proteomes" id="UP000092607">
    <property type="component" value="Unassembled WGS sequence"/>
</dbReference>
<dbReference type="PANTHER" id="PTHR41791:SF1">
    <property type="entry name" value="SSL7039 PROTEIN"/>
    <property type="match status" value="1"/>
</dbReference>
<dbReference type="SUPFAM" id="SSF143011">
    <property type="entry name" value="RelE-like"/>
    <property type="match status" value="1"/>
</dbReference>
<evidence type="ECO:0000313" key="2">
    <source>
        <dbReference type="Proteomes" id="UP000092607"/>
    </source>
</evidence>
<sequence>MSDTPLTPYQVVSTPVFDRWLSKLRNRRVKMQIAERLFRIENEGFFGDINSVGGGVHELRFHDGAGYRVYYVIRGNVVVILLCGGDKDSQQDDIKKAKLLSSEIDNESE</sequence>
<protein>
    <recommendedName>
        <fullName evidence="3">Addiction module killer protein</fullName>
    </recommendedName>
</protein>
<evidence type="ECO:0000313" key="1">
    <source>
        <dbReference type="EMBL" id="OBX65305.1"/>
    </source>
</evidence>
<reference evidence="1 2" key="1">
    <citation type="submission" date="2016-06" db="EMBL/GenBank/DDBJ databases">
        <title>Draft genome of Moraxella lacunata CCUG 57757A.</title>
        <authorList>
            <person name="Salva-Serra F."/>
            <person name="Engstrom-Jakobsson H."/>
            <person name="Thorell K."/>
            <person name="Gonzales-Siles L."/>
            <person name="Karlsson R."/>
            <person name="Boulund F."/>
            <person name="Engstrand L."/>
            <person name="Kristiansson E."/>
            <person name="Moore E."/>
        </authorList>
    </citation>
    <scope>NUCLEOTIDE SEQUENCE [LARGE SCALE GENOMIC DNA]</scope>
    <source>
        <strain evidence="1 2">CCUG 57757A</strain>
    </source>
</reference>